<evidence type="ECO:0000259" key="1">
    <source>
        <dbReference type="Pfam" id="PF07883"/>
    </source>
</evidence>
<gene>
    <name evidence="2" type="ORF">METZ01_LOCUS366916</name>
</gene>
<organism evidence="2">
    <name type="scientific">marine metagenome</name>
    <dbReference type="NCBI Taxonomy" id="408172"/>
    <lineage>
        <taxon>unclassified sequences</taxon>
        <taxon>metagenomes</taxon>
        <taxon>ecological metagenomes</taxon>
    </lineage>
</organism>
<dbReference type="InterPro" id="IPR014710">
    <property type="entry name" value="RmlC-like_jellyroll"/>
</dbReference>
<accession>A0A382SWV8</accession>
<evidence type="ECO:0000313" key="2">
    <source>
        <dbReference type="EMBL" id="SVD14062.1"/>
    </source>
</evidence>
<dbReference type="Gene3D" id="2.60.120.10">
    <property type="entry name" value="Jelly Rolls"/>
    <property type="match status" value="1"/>
</dbReference>
<dbReference type="Pfam" id="PF07883">
    <property type="entry name" value="Cupin_2"/>
    <property type="match status" value="1"/>
</dbReference>
<dbReference type="SUPFAM" id="SSF51182">
    <property type="entry name" value="RmlC-like cupins"/>
    <property type="match status" value="1"/>
</dbReference>
<name>A0A382SWV8_9ZZZZ</name>
<dbReference type="InterPro" id="IPR011051">
    <property type="entry name" value="RmlC_Cupin_sf"/>
</dbReference>
<protein>
    <recommendedName>
        <fullName evidence="1">Cupin type-2 domain-containing protein</fullName>
    </recommendedName>
</protein>
<reference evidence="2" key="1">
    <citation type="submission" date="2018-05" db="EMBL/GenBank/DDBJ databases">
        <authorList>
            <person name="Lanie J.A."/>
            <person name="Ng W.-L."/>
            <person name="Kazmierczak K.M."/>
            <person name="Andrzejewski T.M."/>
            <person name="Davidsen T.M."/>
            <person name="Wayne K.J."/>
            <person name="Tettelin H."/>
            <person name="Glass J.I."/>
            <person name="Rusch D."/>
            <person name="Podicherti R."/>
            <person name="Tsui H.-C.T."/>
            <person name="Winkler M.E."/>
        </authorList>
    </citation>
    <scope>NUCLEOTIDE SEQUENCE</scope>
</reference>
<proteinExistence type="predicted"/>
<dbReference type="AlphaFoldDB" id="A0A382SWV8"/>
<sequence>MNEIVQKQPFRVPTGDNKIIEEYFGKASAGGEQLSLARMVAPPNWSEPFQNPEFDEYTVIFSGVIKIEVDGRTHTLNSGESILVRSGSWVRYSNPFDEPAHYFSVCCPAFSPETVNREED</sequence>
<feature type="domain" description="Cupin type-2" evidence="1">
    <location>
        <begin position="39"/>
        <end position="105"/>
    </location>
</feature>
<dbReference type="EMBL" id="UINC01132015">
    <property type="protein sequence ID" value="SVD14062.1"/>
    <property type="molecule type" value="Genomic_DNA"/>
</dbReference>
<dbReference type="InterPro" id="IPR013096">
    <property type="entry name" value="Cupin_2"/>
</dbReference>